<reference evidence="1 2" key="1">
    <citation type="journal article" date="2016" name="Nat. Commun.">
        <title>Thousands of microbial genomes shed light on interconnected biogeochemical processes in an aquifer system.</title>
        <authorList>
            <person name="Anantharaman K."/>
            <person name="Brown C.T."/>
            <person name="Hug L.A."/>
            <person name="Sharon I."/>
            <person name="Castelle C.J."/>
            <person name="Probst A.J."/>
            <person name="Thomas B.C."/>
            <person name="Singh A."/>
            <person name="Wilkins M.J."/>
            <person name="Karaoz U."/>
            <person name="Brodie E.L."/>
            <person name="Williams K.H."/>
            <person name="Hubbard S.S."/>
            <person name="Banfield J.F."/>
        </authorList>
    </citation>
    <scope>NUCLEOTIDE SEQUENCE [LARGE SCALE GENOMIC DNA]</scope>
</reference>
<dbReference type="SUPFAM" id="SSF53335">
    <property type="entry name" value="S-adenosyl-L-methionine-dependent methyltransferases"/>
    <property type="match status" value="1"/>
</dbReference>
<evidence type="ECO:0000313" key="2">
    <source>
        <dbReference type="Proteomes" id="UP000176409"/>
    </source>
</evidence>
<evidence type="ECO:0000313" key="1">
    <source>
        <dbReference type="EMBL" id="OGG30776.1"/>
    </source>
</evidence>
<sequence length="321" mass="35528">MAKEPLYRLADTAYTAIIRGCLLSPDAQTDIPFGDLTLSFDTQEARRDFYGLSDRKRVATVFPDYSEFMDAESPETMTLKEILLYDRLWGEGHKKTGYFGIPWETLVGEFGCEVARRSFFEATPWEIATSFARTLRQEAVRRRNISPSHPLRLLDVCTGTGVTALALSAPTDEYTPAHVASLESNGGICKFTCHSLDSMGVARVTPYWVNALDFLPSAARAEMHYDGAFLDPPWGGVYARTEMTVDDLCLTDTNGYIVSGPDLVDLALQVSPVVAIHVPSKISPESMYASAKRIGAQVTITEHHAHSGGRKLKEILALFHR</sequence>
<protein>
    <recommendedName>
        <fullName evidence="3">Methyltransferase small domain-containing protein</fullName>
    </recommendedName>
</protein>
<name>A0A1F6B1I4_9BACT</name>
<gene>
    <name evidence="1" type="ORF">A2973_00435</name>
</gene>
<dbReference type="InterPro" id="IPR019012">
    <property type="entry name" value="RNA_cap_Gua-N2-MeTrfase"/>
</dbReference>
<dbReference type="Proteomes" id="UP000176409">
    <property type="component" value="Unassembled WGS sequence"/>
</dbReference>
<dbReference type="Gene3D" id="3.40.50.150">
    <property type="entry name" value="Vaccinia Virus protein VP39"/>
    <property type="match status" value="1"/>
</dbReference>
<dbReference type="GO" id="GO:0036261">
    <property type="term" value="P:7-methylguanosine cap hypermethylation"/>
    <property type="evidence" value="ECO:0007669"/>
    <property type="project" value="InterPro"/>
</dbReference>
<dbReference type="EMBL" id="MFJZ01000003">
    <property type="protein sequence ID" value="OGG30776.1"/>
    <property type="molecule type" value="Genomic_DNA"/>
</dbReference>
<accession>A0A1F6B1I4</accession>
<dbReference type="InterPro" id="IPR029063">
    <property type="entry name" value="SAM-dependent_MTases_sf"/>
</dbReference>
<proteinExistence type="predicted"/>
<organism evidence="1 2">
    <name type="scientific">Candidatus Gottesmanbacteria bacterium RIFCSPLOWO2_01_FULL_49_10</name>
    <dbReference type="NCBI Taxonomy" id="1798396"/>
    <lineage>
        <taxon>Bacteria</taxon>
        <taxon>Candidatus Gottesmaniibacteriota</taxon>
    </lineage>
</organism>
<dbReference type="GO" id="GO:0008168">
    <property type="term" value="F:methyltransferase activity"/>
    <property type="evidence" value="ECO:0007669"/>
    <property type="project" value="InterPro"/>
</dbReference>
<evidence type="ECO:0008006" key="3">
    <source>
        <dbReference type="Google" id="ProtNLM"/>
    </source>
</evidence>
<dbReference type="Pfam" id="PF09445">
    <property type="entry name" value="Methyltransf_15"/>
    <property type="match status" value="1"/>
</dbReference>
<comment type="caution">
    <text evidence="1">The sequence shown here is derived from an EMBL/GenBank/DDBJ whole genome shotgun (WGS) entry which is preliminary data.</text>
</comment>
<dbReference type="AlphaFoldDB" id="A0A1F6B1I4"/>